<dbReference type="GO" id="GO:0061138">
    <property type="term" value="P:morphogenesis of a branching epithelium"/>
    <property type="evidence" value="ECO:0007669"/>
    <property type="project" value="InterPro"/>
</dbReference>
<sequence length="255" mass="29916">MIGDERENLRINAWIRSGSNQGLFVTPRLFMPYFEEVKAFLKDRLSSSHDQVELMRMRRSRHPPDIPDTLYMVSHMNAAANNGLCSVVNHGAIHENIDMMVGSAVIPAPDNQTLLAMRKRENKLRRSPMCQRALLLPLSSEHEIERQIRLRVVREFNLLDEVSARKVMLFTKKIRVELRPLLKAKTICLKMKIKAHRHHQRLLAQFRKTQPLDLLFYRPRQWDRQHHQSVAPVEYTPIIAKISLFRVTKQMVFLV</sequence>
<dbReference type="STRING" id="7234.B4HDK2"/>
<accession>B4HDK2</accession>
<evidence type="ECO:0000313" key="1">
    <source>
        <dbReference type="EMBL" id="EDW30018.1"/>
    </source>
</evidence>
<reference evidence="1 2" key="1">
    <citation type="journal article" date="2007" name="Nature">
        <title>Evolution of genes and genomes on the Drosophila phylogeny.</title>
        <authorList>
            <consortium name="Drosophila 12 Genomes Consortium"/>
            <person name="Clark A.G."/>
            <person name="Eisen M.B."/>
            <person name="Smith D.R."/>
            <person name="Bergman C.M."/>
            <person name="Oliver B."/>
            <person name="Markow T.A."/>
            <person name="Kaufman T.C."/>
            <person name="Kellis M."/>
            <person name="Gelbart W."/>
            <person name="Iyer V.N."/>
            <person name="Pollard D.A."/>
            <person name="Sackton T.B."/>
            <person name="Larracuente A.M."/>
            <person name="Singh N.D."/>
            <person name="Abad J.P."/>
            <person name="Abt D.N."/>
            <person name="Adryan B."/>
            <person name="Aguade M."/>
            <person name="Akashi H."/>
            <person name="Anderson W.W."/>
            <person name="Aquadro C.F."/>
            <person name="Ardell D.H."/>
            <person name="Arguello R."/>
            <person name="Artieri C.G."/>
            <person name="Barbash D.A."/>
            <person name="Barker D."/>
            <person name="Barsanti P."/>
            <person name="Batterham P."/>
            <person name="Batzoglou S."/>
            <person name="Begun D."/>
            <person name="Bhutkar A."/>
            <person name="Blanco E."/>
            <person name="Bosak S.A."/>
            <person name="Bradley R.K."/>
            <person name="Brand A.D."/>
            <person name="Brent M.R."/>
            <person name="Brooks A.N."/>
            <person name="Brown R.H."/>
            <person name="Butlin R.K."/>
            <person name="Caggese C."/>
            <person name="Calvi B.R."/>
            <person name="Bernardo de Carvalho A."/>
            <person name="Caspi A."/>
            <person name="Castrezana S."/>
            <person name="Celniker S.E."/>
            <person name="Chang J.L."/>
            <person name="Chapple C."/>
            <person name="Chatterji S."/>
            <person name="Chinwalla A."/>
            <person name="Civetta A."/>
            <person name="Clifton S.W."/>
            <person name="Comeron J.M."/>
            <person name="Costello J.C."/>
            <person name="Coyne J.A."/>
            <person name="Daub J."/>
            <person name="David R.G."/>
            <person name="Delcher A.L."/>
            <person name="Delehaunty K."/>
            <person name="Do C.B."/>
            <person name="Ebling H."/>
            <person name="Edwards K."/>
            <person name="Eickbush T."/>
            <person name="Evans J.D."/>
            <person name="Filipski A."/>
            <person name="Findeiss S."/>
            <person name="Freyhult E."/>
            <person name="Fulton L."/>
            <person name="Fulton R."/>
            <person name="Garcia A.C."/>
            <person name="Gardiner A."/>
            <person name="Garfield D.A."/>
            <person name="Garvin B.E."/>
            <person name="Gibson G."/>
            <person name="Gilbert D."/>
            <person name="Gnerre S."/>
            <person name="Godfrey J."/>
            <person name="Good R."/>
            <person name="Gotea V."/>
            <person name="Gravely B."/>
            <person name="Greenberg A.J."/>
            <person name="Griffiths-Jones S."/>
            <person name="Gross S."/>
            <person name="Guigo R."/>
            <person name="Gustafson E.A."/>
            <person name="Haerty W."/>
            <person name="Hahn M.W."/>
            <person name="Halligan D.L."/>
            <person name="Halpern A.L."/>
            <person name="Halter G.M."/>
            <person name="Han M.V."/>
            <person name="Heger A."/>
            <person name="Hillier L."/>
            <person name="Hinrichs A.S."/>
            <person name="Holmes I."/>
            <person name="Hoskins R.A."/>
            <person name="Hubisz M.J."/>
            <person name="Hultmark D."/>
            <person name="Huntley M.A."/>
            <person name="Jaffe D.B."/>
            <person name="Jagadeeshan S."/>
            <person name="Jeck W.R."/>
            <person name="Johnson J."/>
            <person name="Jones C.D."/>
            <person name="Jordan W.C."/>
            <person name="Karpen G.H."/>
            <person name="Kataoka E."/>
            <person name="Keightley P.D."/>
            <person name="Kheradpour P."/>
            <person name="Kirkness E.F."/>
            <person name="Koerich L.B."/>
            <person name="Kristiansen K."/>
            <person name="Kudrna D."/>
            <person name="Kulathinal R.J."/>
            <person name="Kumar S."/>
            <person name="Kwok R."/>
            <person name="Lander E."/>
            <person name="Langley C.H."/>
            <person name="Lapoint R."/>
            <person name="Lazzaro B.P."/>
            <person name="Lee S.J."/>
            <person name="Levesque L."/>
            <person name="Li R."/>
            <person name="Lin C.F."/>
            <person name="Lin M.F."/>
            <person name="Lindblad-Toh K."/>
            <person name="Llopart A."/>
            <person name="Long M."/>
            <person name="Low L."/>
            <person name="Lozovsky E."/>
            <person name="Lu J."/>
            <person name="Luo M."/>
            <person name="Machado C.A."/>
            <person name="Makalowski W."/>
            <person name="Marzo M."/>
            <person name="Matsuda M."/>
            <person name="Matzkin L."/>
            <person name="McAllister B."/>
            <person name="McBride C.S."/>
            <person name="McKernan B."/>
            <person name="McKernan K."/>
            <person name="Mendez-Lago M."/>
            <person name="Minx P."/>
            <person name="Mollenhauer M.U."/>
            <person name="Montooth K."/>
            <person name="Mount S.M."/>
            <person name="Mu X."/>
            <person name="Myers E."/>
            <person name="Negre B."/>
            <person name="Newfeld S."/>
            <person name="Nielsen R."/>
            <person name="Noor M.A."/>
            <person name="O'Grady P."/>
            <person name="Pachter L."/>
            <person name="Papaceit M."/>
            <person name="Parisi M.J."/>
            <person name="Parisi M."/>
            <person name="Parts L."/>
            <person name="Pedersen J.S."/>
            <person name="Pesole G."/>
            <person name="Phillippy A.M."/>
            <person name="Ponting C.P."/>
            <person name="Pop M."/>
            <person name="Porcelli D."/>
            <person name="Powell J.R."/>
            <person name="Prohaska S."/>
            <person name="Pruitt K."/>
            <person name="Puig M."/>
            <person name="Quesneville H."/>
            <person name="Ram K.R."/>
            <person name="Rand D."/>
            <person name="Rasmussen M.D."/>
            <person name="Reed L.K."/>
            <person name="Reenan R."/>
            <person name="Reily A."/>
            <person name="Remington K.A."/>
            <person name="Rieger T.T."/>
            <person name="Ritchie M.G."/>
            <person name="Robin C."/>
            <person name="Rogers Y.H."/>
            <person name="Rohde C."/>
            <person name="Rozas J."/>
            <person name="Rubenfield M.J."/>
            <person name="Ruiz A."/>
            <person name="Russo S."/>
            <person name="Salzberg S.L."/>
            <person name="Sanchez-Gracia A."/>
            <person name="Saranga D.J."/>
            <person name="Sato H."/>
            <person name="Schaeffer S.W."/>
            <person name="Schatz M.C."/>
            <person name="Schlenke T."/>
            <person name="Schwartz R."/>
            <person name="Segarra C."/>
            <person name="Singh R.S."/>
            <person name="Sirot L."/>
            <person name="Sirota M."/>
            <person name="Sisneros N.B."/>
            <person name="Smith C.D."/>
            <person name="Smith T.F."/>
            <person name="Spieth J."/>
            <person name="Stage D.E."/>
            <person name="Stark A."/>
            <person name="Stephan W."/>
            <person name="Strausberg R.L."/>
            <person name="Strempel S."/>
            <person name="Sturgill D."/>
            <person name="Sutton G."/>
            <person name="Sutton G.G."/>
            <person name="Tao W."/>
            <person name="Teichmann S."/>
            <person name="Tobari Y.N."/>
            <person name="Tomimura Y."/>
            <person name="Tsolas J.M."/>
            <person name="Valente V.L."/>
            <person name="Venter E."/>
            <person name="Venter J.C."/>
            <person name="Vicario S."/>
            <person name="Vieira F.G."/>
            <person name="Vilella A.J."/>
            <person name="Villasante A."/>
            <person name="Walenz B."/>
            <person name="Wang J."/>
            <person name="Wasserman M."/>
            <person name="Watts T."/>
            <person name="Wilson D."/>
            <person name="Wilson R.K."/>
            <person name="Wing R.A."/>
            <person name="Wolfner M.F."/>
            <person name="Wong A."/>
            <person name="Wong G.K."/>
            <person name="Wu C.I."/>
            <person name="Wu G."/>
            <person name="Yamamoto D."/>
            <person name="Yang H.P."/>
            <person name="Yang S.P."/>
            <person name="Yorke J.A."/>
            <person name="Yoshida K."/>
            <person name="Zdobnov E."/>
            <person name="Zhang P."/>
            <person name="Zhang Y."/>
            <person name="Zimin A.V."/>
            <person name="Baldwin J."/>
            <person name="Abdouelleil A."/>
            <person name="Abdulkadir J."/>
            <person name="Abebe A."/>
            <person name="Abera B."/>
            <person name="Abreu J."/>
            <person name="Acer S.C."/>
            <person name="Aftuck L."/>
            <person name="Alexander A."/>
            <person name="An P."/>
            <person name="Anderson E."/>
            <person name="Anderson S."/>
            <person name="Arachi H."/>
            <person name="Azer M."/>
            <person name="Bachantsang P."/>
            <person name="Barry A."/>
            <person name="Bayul T."/>
            <person name="Berlin A."/>
            <person name="Bessette D."/>
            <person name="Bloom T."/>
            <person name="Blye J."/>
            <person name="Boguslavskiy L."/>
            <person name="Bonnet C."/>
            <person name="Boukhgalter B."/>
            <person name="Bourzgui I."/>
            <person name="Brown A."/>
            <person name="Cahill P."/>
            <person name="Channer S."/>
            <person name="Cheshatsang Y."/>
            <person name="Chuda L."/>
            <person name="Citroen M."/>
            <person name="Collymore A."/>
            <person name="Cooke P."/>
            <person name="Costello M."/>
            <person name="D'Aco K."/>
            <person name="Daza R."/>
            <person name="De Haan G."/>
            <person name="DeGray S."/>
            <person name="DeMaso C."/>
            <person name="Dhargay N."/>
            <person name="Dooley K."/>
            <person name="Dooley E."/>
            <person name="Doricent M."/>
            <person name="Dorje P."/>
            <person name="Dorjee K."/>
            <person name="Dupes A."/>
            <person name="Elong R."/>
            <person name="Falk J."/>
            <person name="Farina A."/>
            <person name="Faro S."/>
            <person name="Ferguson D."/>
            <person name="Fisher S."/>
            <person name="Foley C.D."/>
            <person name="Franke A."/>
            <person name="Friedrich D."/>
            <person name="Gadbois L."/>
            <person name="Gearin G."/>
            <person name="Gearin C.R."/>
            <person name="Giannoukos G."/>
            <person name="Goode T."/>
            <person name="Graham J."/>
            <person name="Grandbois E."/>
            <person name="Grewal S."/>
            <person name="Gyaltsen K."/>
            <person name="Hafez N."/>
            <person name="Hagos B."/>
            <person name="Hall J."/>
            <person name="Henson C."/>
            <person name="Hollinger A."/>
            <person name="Honan T."/>
            <person name="Huard M.D."/>
            <person name="Hughes L."/>
            <person name="Hurhula B."/>
            <person name="Husby M.E."/>
            <person name="Kamat A."/>
            <person name="Kanga B."/>
            <person name="Kashin S."/>
            <person name="Khazanovich D."/>
            <person name="Kisner P."/>
            <person name="Lance K."/>
            <person name="Lara M."/>
            <person name="Lee W."/>
            <person name="Lennon N."/>
            <person name="Letendre F."/>
            <person name="LeVine R."/>
            <person name="Lipovsky A."/>
            <person name="Liu X."/>
            <person name="Liu J."/>
            <person name="Liu S."/>
            <person name="Lokyitsang T."/>
            <person name="Lokyitsang Y."/>
            <person name="Lubonja R."/>
            <person name="Lui A."/>
            <person name="MacDonald P."/>
            <person name="Magnisalis V."/>
            <person name="Maru K."/>
            <person name="Matthews C."/>
            <person name="McCusker W."/>
            <person name="McDonough S."/>
            <person name="Mehta T."/>
            <person name="Meldrim J."/>
            <person name="Meneus L."/>
            <person name="Mihai O."/>
            <person name="Mihalev A."/>
            <person name="Mihova T."/>
            <person name="Mittelman R."/>
            <person name="Mlenga V."/>
            <person name="Montmayeur A."/>
            <person name="Mulrain L."/>
            <person name="Navidi A."/>
            <person name="Naylor J."/>
            <person name="Negash T."/>
            <person name="Nguyen T."/>
            <person name="Nguyen N."/>
            <person name="Nicol R."/>
            <person name="Norbu C."/>
            <person name="Norbu N."/>
            <person name="Novod N."/>
            <person name="O'Neill B."/>
            <person name="Osman S."/>
            <person name="Markiewicz E."/>
            <person name="Oyono O.L."/>
            <person name="Patti C."/>
            <person name="Phunkhang P."/>
            <person name="Pierre F."/>
            <person name="Priest M."/>
            <person name="Raghuraman S."/>
            <person name="Rege F."/>
            <person name="Reyes R."/>
            <person name="Rise C."/>
            <person name="Rogov P."/>
            <person name="Ross K."/>
            <person name="Ryan E."/>
            <person name="Settipalli S."/>
            <person name="Shea T."/>
            <person name="Sherpa N."/>
            <person name="Shi L."/>
            <person name="Shih D."/>
            <person name="Sparrow T."/>
            <person name="Spaulding J."/>
            <person name="Stalker J."/>
            <person name="Stange-Thomann N."/>
            <person name="Stavropoulos S."/>
            <person name="Stone C."/>
            <person name="Strader C."/>
            <person name="Tesfaye S."/>
            <person name="Thomson T."/>
            <person name="Thoulutsang Y."/>
            <person name="Thoulutsang D."/>
            <person name="Topham K."/>
            <person name="Topping I."/>
            <person name="Tsamla T."/>
            <person name="Vassiliev H."/>
            <person name="Vo A."/>
            <person name="Wangchuk T."/>
            <person name="Wangdi T."/>
            <person name="Weiand M."/>
            <person name="Wilkinson J."/>
            <person name="Wilson A."/>
            <person name="Yadav S."/>
            <person name="Young G."/>
            <person name="Yu Q."/>
            <person name="Zembek L."/>
            <person name="Zhong D."/>
            <person name="Zimmer A."/>
            <person name="Zwirko Z."/>
            <person name="Jaffe D.B."/>
            <person name="Alvarez P."/>
            <person name="Brockman W."/>
            <person name="Butler J."/>
            <person name="Chin C."/>
            <person name="Gnerre S."/>
            <person name="Grabherr M."/>
            <person name="Kleber M."/>
            <person name="Mauceli E."/>
            <person name="MacCallum I."/>
        </authorList>
    </citation>
    <scope>NUCLEOTIDE SEQUENCE [LARGE SCALE GENOMIC DNA]</scope>
    <source>
        <strain evidence="2">MSH-3 / Tucson 14011-0111.49</strain>
    </source>
</reference>
<proteinExistence type="predicted"/>
<dbReference type="Proteomes" id="UP000008744">
    <property type="component" value="Unassembled WGS sequence"/>
</dbReference>
<dbReference type="eggNOG" id="KOG2838">
    <property type="taxonomic scope" value="Eukaryota"/>
</dbReference>
<dbReference type="AlphaFoldDB" id="B4HDK2"/>
<dbReference type="PANTHER" id="PTHR16064:SF3">
    <property type="entry name" value="BTB_POZ DOMAIN-CONTAINING PROTEIN 7"/>
    <property type="match status" value="1"/>
</dbReference>
<dbReference type="EMBL" id="CH480525">
    <property type="protein sequence ID" value="EDW30018.1"/>
    <property type="molecule type" value="Genomic_DNA"/>
</dbReference>
<protein>
    <submittedName>
        <fullName evidence="1">GL18072</fullName>
    </submittedName>
</protein>
<organism evidence="2">
    <name type="scientific">Drosophila persimilis</name>
    <name type="common">Fruit fly</name>
    <dbReference type="NCBI Taxonomy" id="7234"/>
    <lineage>
        <taxon>Eukaryota</taxon>
        <taxon>Metazoa</taxon>
        <taxon>Ecdysozoa</taxon>
        <taxon>Arthropoda</taxon>
        <taxon>Hexapoda</taxon>
        <taxon>Insecta</taxon>
        <taxon>Pterygota</taxon>
        <taxon>Neoptera</taxon>
        <taxon>Endopterygota</taxon>
        <taxon>Diptera</taxon>
        <taxon>Brachycera</taxon>
        <taxon>Muscomorpha</taxon>
        <taxon>Ephydroidea</taxon>
        <taxon>Drosophilidae</taxon>
        <taxon>Drosophila</taxon>
        <taxon>Sophophora</taxon>
    </lineage>
</organism>
<dbReference type="PANTHER" id="PTHR16064">
    <property type="entry name" value="BTB POZ DOMAIN CONTAINING 7"/>
    <property type="match status" value="1"/>
</dbReference>
<gene>
    <name evidence="1" type="primary">Dper\GL18072</name>
    <name evidence="1" type="ORF">Dper_GL18072</name>
</gene>
<dbReference type="PhylomeDB" id="B4HDK2"/>
<dbReference type="HOGENOM" id="CLU_1090967_0_0_1"/>
<keyword evidence="2" id="KW-1185">Reference proteome</keyword>
<dbReference type="OrthoDB" id="2347980at2759"/>
<name>B4HDK2_DROPE</name>
<evidence type="ECO:0000313" key="2">
    <source>
        <dbReference type="Proteomes" id="UP000008744"/>
    </source>
</evidence>
<dbReference type="InterPro" id="IPR042345">
    <property type="entry name" value="Btbd7"/>
</dbReference>